<organism evidence="1 2">
    <name type="scientific">Zophobas morio</name>
    <dbReference type="NCBI Taxonomy" id="2755281"/>
    <lineage>
        <taxon>Eukaryota</taxon>
        <taxon>Metazoa</taxon>
        <taxon>Ecdysozoa</taxon>
        <taxon>Arthropoda</taxon>
        <taxon>Hexapoda</taxon>
        <taxon>Insecta</taxon>
        <taxon>Pterygota</taxon>
        <taxon>Neoptera</taxon>
        <taxon>Endopterygota</taxon>
        <taxon>Coleoptera</taxon>
        <taxon>Polyphaga</taxon>
        <taxon>Cucujiformia</taxon>
        <taxon>Tenebrionidae</taxon>
        <taxon>Zophobas</taxon>
    </lineage>
</organism>
<dbReference type="AlphaFoldDB" id="A0AA38IA42"/>
<evidence type="ECO:0000313" key="1">
    <source>
        <dbReference type="EMBL" id="KAJ3651895.1"/>
    </source>
</evidence>
<accession>A0AA38IA42</accession>
<sequence>MEAKKILGKLYNLETAILTVVWEELLERINKVSKKLQEPGLDLCKGLALTTLLEIFINYELRAKEFSSKVGENYSNAKHRIKIYKYSDGTGISPLQCREKFLVEVLNRLFNNRTHQKKRYFSYLEESHCVTCYRSRTIKPVIVSSAFQFFWIMKKNSLFLILVFFTTISVWSRETHLLIQNFSTQDIITTVVTDLECFDFEKGNGPLERFQNVSIPSKSSLARQLEVNLIAKNCPFTMTLWFSDLTNDRFRINQKYAINKATADFLSGGNRIIEYMRSRNTIVVTVKD</sequence>
<reference evidence="1" key="1">
    <citation type="journal article" date="2023" name="G3 (Bethesda)">
        <title>Whole genome assemblies of Zophobas morio and Tenebrio molitor.</title>
        <authorList>
            <person name="Kaur S."/>
            <person name="Stinson S.A."/>
            <person name="diCenzo G.C."/>
        </authorList>
    </citation>
    <scope>NUCLEOTIDE SEQUENCE</scope>
    <source>
        <strain evidence="1">QUZm001</strain>
    </source>
</reference>
<gene>
    <name evidence="1" type="ORF">Zmor_017899</name>
</gene>
<dbReference type="EMBL" id="JALNTZ010000005">
    <property type="protein sequence ID" value="KAJ3651895.1"/>
    <property type="molecule type" value="Genomic_DNA"/>
</dbReference>
<protein>
    <submittedName>
        <fullName evidence="1">Uncharacterized protein</fullName>
    </submittedName>
</protein>
<dbReference type="Proteomes" id="UP001168821">
    <property type="component" value="Unassembled WGS sequence"/>
</dbReference>
<keyword evidence="2" id="KW-1185">Reference proteome</keyword>
<proteinExistence type="predicted"/>
<comment type="caution">
    <text evidence="1">The sequence shown here is derived from an EMBL/GenBank/DDBJ whole genome shotgun (WGS) entry which is preliminary data.</text>
</comment>
<name>A0AA38IA42_9CUCU</name>
<evidence type="ECO:0000313" key="2">
    <source>
        <dbReference type="Proteomes" id="UP001168821"/>
    </source>
</evidence>